<dbReference type="Pfam" id="PF00651">
    <property type="entry name" value="BTB"/>
    <property type="match status" value="1"/>
</dbReference>
<feature type="domain" description="BTB" evidence="1">
    <location>
        <begin position="9"/>
        <end position="70"/>
    </location>
</feature>
<name>A0A2Z6RQZ9_9GLOM</name>
<dbReference type="InterPro" id="IPR011333">
    <property type="entry name" value="SKP1/BTB/POZ_sf"/>
</dbReference>
<keyword evidence="3" id="KW-1185">Reference proteome</keyword>
<sequence length="274" mass="32304">MPTHTYSDGDILVIVENISFKIHKKILSLASDVFKDMISHNIYSCEEKIPRLEIEQENAQEFNNLLSFIYPQKHVTITWNNVESLLRISDKFMVESATTACEKFLENNFRRDPMLSFFLADTYNFKSLYKESSKLILNSYQKFISEPSFERLSERARSSLNERYIKFFFGLSSIVNSTILDDYIHRCNNASHHDVLNDEWKKRVKDLTLFPPSPSTIYKKIFFQINGNYNRKCNDRFTNKYLPEKIGDLLGDFEALDDTISAIHNQKYYIFIEK</sequence>
<gene>
    <name evidence="2" type="ORF">RclHR1_05820013</name>
</gene>
<proteinExistence type="predicted"/>
<organism evidence="2 3">
    <name type="scientific">Rhizophagus clarus</name>
    <dbReference type="NCBI Taxonomy" id="94130"/>
    <lineage>
        <taxon>Eukaryota</taxon>
        <taxon>Fungi</taxon>
        <taxon>Fungi incertae sedis</taxon>
        <taxon>Mucoromycota</taxon>
        <taxon>Glomeromycotina</taxon>
        <taxon>Glomeromycetes</taxon>
        <taxon>Glomerales</taxon>
        <taxon>Glomeraceae</taxon>
        <taxon>Rhizophagus</taxon>
    </lineage>
</organism>
<dbReference type="PANTHER" id="PTHR22744:SF17">
    <property type="entry name" value="BTB DOMAIN-CONTAINING PROTEIN"/>
    <property type="match status" value="1"/>
</dbReference>
<protein>
    <recommendedName>
        <fullName evidence="1">BTB domain-containing protein</fullName>
    </recommendedName>
</protein>
<dbReference type="Proteomes" id="UP000247702">
    <property type="component" value="Unassembled WGS sequence"/>
</dbReference>
<evidence type="ECO:0000313" key="3">
    <source>
        <dbReference type="Proteomes" id="UP000247702"/>
    </source>
</evidence>
<dbReference type="SUPFAM" id="SSF54695">
    <property type="entry name" value="POZ domain"/>
    <property type="match status" value="1"/>
</dbReference>
<dbReference type="EMBL" id="BEXD01003962">
    <property type="protein sequence ID" value="GBC04721.1"/>
    <property type="molecule type" value="Genomic_DNA"/>
</dbReference>
<dbReference type="STRING" id="94130.A0A2Z6RQZ9"/>
<evidence type="ECO:0000259" key="1">
    <source>
        <dbReference type="PROSITE" id="PS50097"/>
    </source>
</evidence>
<dbReference type="SMART" id="SM00225">
    <property type="entry name" value="BTB"/>
    <property type="match status" value="1"/>
</dbReference>
<evidence type="ECO:0000313" key="2">
    <source>
        <dbReference type="EMBL" id="GBC04721.1"/>
    </source>
</evidence>
<dbReference type="Gene3D" id="3.30.710.10">
    <property type="entry name" value="Potassium Channel Kv1.1, Chain A"/>
    <property type="match status" value="1"/>
</dbReference>
<dbReference type="AlphaFoldDB" id="A0A2Z6RQZ9"/>
<dbReference type="PANTHER" id="PTHR22744">
    <property type="entry name" value="HELIX LOOP HELIX PROTEIN 21-RELATED"/>
    <property type="match status" value="1"/>
</dbReference>
<dbReference type="PROSITE" id="PS50097">
    <property type="entry name" value="BTB"/>
    <property type="match status" value="1"/>
</dbReference>
<dbReference type="InterPro" id="IPR000210">
    <property type="entry name" value="BTB/POZ_dom"/>
</dbReference>
<dbReference type="CDD" id="cd18186">
    <property type="entry name" value="BTB_POZ_ZBTB_KLHL-like"/>
    <property type="match status" value="1"/>
</dbReference>
<comment type="caution">
    <text evidence="2">The sequence shown here is derived from an EMBL/GenBank/DDBJ whole genome shotgun (WGS) entry which is preliminary data.</text>
</comment>
<reference evidence="2 3" key="1">
    <citation type="submission" date="2017-11" db="EMBL/GenBank/DDBJ databases">
        <title>The genome of Rhizophagus clarus HR1 reveals common genetic basis of auxotrophy among arbuscular mycorrhizal fungi.</title>
        <authorList>
            <person name="Kobayashi Y."/>
        </authorList>
    </citation>
    <scope>NUCLEOTIDE SEQUENCE [LARGE SCALE GENOMIC DNA]</scope>
    <source>
        <strain evidence="2 3">HR1</strain>
    </source>
</reference>
<accession>A0A2Z6RQZ9</accession>